<dbReference type="InterPro" id="IPR001737">
    <property type="entry name" value="KsgA/Erm"/>
</dbReference>
<dbReference type="EC" id="2.1.1.182" evidence="7"/>
<feature type="binding site" evidence="7 8">
    <location>
        <position position="72"/>
    </location>
    <ligand>
        <name>S-adenosyl-L-methionine</name>
        <dbReference type="ChEBI" id="CHEBI:59789"/>
    </ligand>
</feature>
<proteinExistence type="inferred from homology"/>
<comment type="caution">
    <text evidence="7 8">Lacks conserved residue(s) required for the propagation of feature annotation.</text>
</comment>
<keyword evidence="1 7" id="KW-0963">Cytoplasm</keyword>
<dbReference type="CDD" id="cd02440">
    <property type="entry name" value="AdoMet_MTases"/>
    <property type="match status" value="1"/>
</dbReference>
<gene>
    <name evidence="7" type="primary">rsmA</name>
    <name evidence="7" type="synonym">ksgA</name>
    <name evidence="10" type="ORF">DCF19_07850</name>
</gene>
<comment type="catalytic activity">
    <reaction evidence="7">
        <text>adenosine(1518)/adenosine(1519) in 16S rRNA + 4 S-adenosyl-L-methionine = N(6)-dimethyladenosine(1518)/N(6)-dimethyladenosine(1519) in 16S rRNA + 4 S-adenosyl-L-homocysteine + 4 H(+)</text>
        <dbReference type="Rhea" id="RHEA:19609"/>
        <dbReference type="Rhea" id="RHEA-COMP:10232"/>
        <dbReference type="Rhea" id="RHEA-COMP:10233"/>
        <dbReference type="ChEBI" id="CHEBI:15378"/>
        <dbReference type="ChEBI" id="CHEBI:57856"/>
        <dbReference type="ChEBI" id="CHEBI:59789"/>
        <dbReference type="ChEBI" id="CHEBI:74411"/>
        <dbReference type="ChEBI" id="CHEBI:74493"/>
        <dbReference type="EC" id="2.1.1.182"/>
    </reaction>
</comment>
<evidence type="ECO:0000256" key="7">
    <source>
        <dbReference type="HAMAP-Rule" id="MF_00607"/>
    </source>
</evidence>
<feature type="binding site" evidence="7 8">
    <location>
        <position position="26"/>
    </location>
    <ligand>
        <name>S-adenosyl-L-methionine</name>
        <dbReference type="ChEBI" id="CHEBI:59789"/>
    </ligand>
</feature>
<name>A0A2W4WG14_9CYAN</name>
<evidence type="ECO:0000256" key="1">
    <source>
        <dbReference type="ARBA" id="ARBA00022490"/>
    </source>
</evidence>
<dbReference type="InterPro" id="IPR023165">
    <property type="entry name" value="rRNA_Ade_diMease-like_C"/>
</dbReference>
<feature type="binding site" evidence="7 8">
    <location>
        <position position="51"/>
    </location>
    <ligand>
        <name>S-adenosyl-L-methionine</name>
        <dbReference type="ChEBI" id="CHEBI:59789"/>
    </ligand>
</feature>
<evidence type="ECO:0000259" key="9">
    <source>
        <dbReference type="SMART" id="SM00650"/>
    </source>
</evidence>
<dbReference type="InterPro" id="IPR020596">
    <property type="entry name" value="rRNA_Ade_Mease_Trfase_CS"/>
</dbReference>
<dbReference type="Gene3D" id="3.40.50.150">
    <property type="entry name" value="Vaccinia Virus protein VP39"/>
    <property type="match status" value="1"/>
</dbReference>
<dbReference type="InterPro" id="IPR011530">
    <property type="entry name" value="rRNA_adenine_dimethylase"/>
</dbReference>
<dbReference type="Proteomes" id="UP000249467">
    <property type="component" value="Unassembled WGS sequence"/>
</dbReference>
<accession>A0A2W4WG14</accession>
<dbReference type="InterPro" id="IPR020598">
    <property type="entry name" value="rRNA_Ade_methylase_Trfase_N"/>
</dbReference>
<keyword evidence="2 7" id="KW-0698">rRNA processing</keyword>
<dbReference type="PROSITE" id="PS01131">
    <property type="entry name" value="RRNA_A_DIMETH"/>
    <property type="match status" value="1"/>
</dbReference>
<dbReference type="SUPFAM" id="SSF53335">
    <property type="entry name" value="S-adenosyl-L-methionine-dependent methyltransferases"/>
    <property type="match status" value="1"/>
</dbReference>
<evidence type="ECO:0000313" key="11">
    <source>
        <dbReference type="Proteomes" id="UP000249467"/>
    </source>
</evidence>
<keyword evidence="5 7" id="KW-0949">S-adenosyl-L-methionine</keyword>
<evidence type="ECO:0000256" key="6">
    <source>
        <dbReference type="ARBA" id="ARBA00022884"/>
    </source>
</evidence>
<keyword evidence="3 7" id="KW-0489">Methyltransferase</keyword>
<dbReference type="Pfam" id="PF00398">
    <property type="entry name" value="RrnaAD"/>
    <property type="match status" value="1"/>
</dbReference>
<organism evidence="10 11">
    <name type="scientific">Pseudanabaena frigida</name>
    <dbReference type="NCBI Taxonomy" id="945775"/>
    <lineage>
        <taxon>Bacteria</taxon>
        <taxon>Bacillati</taxon>
        <taxon>Cyanobacteriota</taxon>
        <taxon>Cyanophyceae</taxon>
        <taxon>Pseudanabaenales</taxon>
        <taxon>Pseudanabaenaceae</taxon>
        <taxon>Pseudanabaena</taxon>
    </lineage>
</organism>
<evidence type="ECO:0000256" key="2">
    <source>
        <dbReference type="ARBA" id="ARBA00022552"/>
    </source>
</evidence>
<feature type="domain" description="Ribosomal RNA adenine methylase transferase N-terminal" evidence="9">
    <location>
        <begin position="31"/>
        <end position="201"/>
    </location>
</feature>
<evidence type="ECO:0000256" key="4">
    <source>
        <dbReference type="ARBA" id="ARBA00022679"/>
    </source>
</evidence>
<reference evidence="10 11" key="1">
    <citation type="submission" date="2018-04" db="EMBL/GenBank/DDBJ databases">
        <authorList>
            <person name="Go L.Y."/>
            <person name="Mitchell J.A."/>
        </authorList>
    </citation>
    <scope>NUCLEOTIDE SEQUENCE [LARGE SCALE GENOMIC DNA]</scope>
    <source>
        <strain evidence="10">ULC066bin1</strain>
    </source>
</reference>
<sequence>MTNSDKPIYVPSKTIRPRKQFGQHWLRSDDVLNKILRAGKLQPSDRVLEIGPGTGNLTRLILPFVESLTAVEIDRDLCEKLRKTMHQKNFQLIEGSILDIPLPSETNKVIANIPYNITGEILKRLLGTLSEPVQQFEQIVLLVQKEIGDRLAAKAGHKAYNALSVKIQYLADCQFICDVPATAFYPPPKVNSAVVRIIPRPPVTPASDPKYLDRLLTLGFATKRKMLRNNLISEIDRDRLVLILESMGINAQVRAEDLDVAQWVALSEAVINYKQNV</sequence>
<protein>
    <recommendedName>
        <fullName evidence="7">Ribosomal RNA small subunit methyltransferase A</fullName>
        <ecNumber evidence="7">2.1.1.182</ecNumber>
    </recommendedName>
    <alternativeName>
        <fullName evidence="7">16S rRNA (adenine(1518)-N(6)/adenine(1519)-N(6))-dimethyltransferase</fullName>
    </alternativeName>
    <alternativeName>
        <fullName evidence="7">16S rRNA dimethyladenosine transferase</fullName>
    </alternativeName>
    <alternativeName>
        <fullName evidence="7">16S rRNA dimethylase</fullName>
    </alternativeName>
    <alternativeName>
        <fullName evidence="7">S-adenosylmethionine-6-N', N'-adenosyl(rRNA) dimethyltransferase</fullName>
    </alternativeName>
</protein>
<dbReference type="GO" id="GO:0003723">
    <property type="term" value="F:RNA binding"/>
    <property type="evidence" value="ECO:0007669"/>
    <property type="project" value="UniProtKB-UniRule"/>
</dbReference>
<dbReference type="PANTHER" id="PTHR11727:SF7">
    <property type="entry name" value="DIMETHYLADENOSINE TRANSFERASE-RELATED"/>
    <property type="match status" value="1"/>
</dbReference>
<evidence type="ECO:0000256" key="5">
    <source>
        <dbReference type="ARBA" id="ARBA00022691"/>
    </source>
</evidence>
<feature type="binding site" evidence="7 8">
    <location>
        <position position="24"/>
    </location>
    <ligand>
        <name>S-adenosyl-L-methionine</name>
        <dbReference type="ChEBI" id="CHEBI:59789"/>
    </ligand>
</feature>
<keyword evidence="4 7" id="KW-0808">Transferase</keyword>
<evidence type="ECO:0000313" key="10">
    <source>
        <dbReference type="EMBL" id="PZO42147.1"/>
    </source>
</evidence>
<dbReference type="NCBIfam" id="TIGR00755">
    <property type="entry name" value="ksgA"/>
    <property type="match status" value="1"/>
</dbReference>
<dbReference type="EMBL" id="QBML01000008">
    <property type="protein sequence ID" value="PZO42147.1"/>
    <property type="molecule type" value="Genomic_DNA"/>
</dbReference>
<dbReference type="HAMAP" id="MF_00607">
    <property type="entry name" value="16SrRNA_methyltr_A"/>
    <property type="match status" value="1"/>
</dbReference>
<feature type="binding site" evidence="7 8">
    <location>
        <position position="112"/>
    </location>
    <ligand>
        <name>S-adenosyl-L-methionine</name>
        <dbReference type="ChEBI" id="CHEBI:59789"/>
    </ligand>
</feature>
<comment type="caution">
    <text evidence="10">The sequence shown here is derived from an EMBL/GenBank/DDBJ whole genome shotgun (WGS) entry which is preliminary data.</text>
</comment>
<dbReference type="PANTHER" id="PTHR11727">
    <property type="entry name" value="DIMETHYLADENOSINE TRANSFERASE"/>
    <property type="match status" value="1"/>
</dbReference>
<comment type="similarity">
    <text evidence="7">Belongs to the class I-like SAM-binding methyltransferase superfamily. rRNA adenine N(6)-methyltransferase family. RsmA subfamily.</text>
</comment>
<comment type="function">
    <text evidence="7">Specifically dimethylates two adjacent adenosines (A1518 and A1519) in the loop of a conserved hairpin near the 3'-end of 16S rRNA in the 30S particle. May play a critical role in biogenesis of 30S subunits.</text>
</comment>
<evidence type="ECO:0000256" key="8">
    <source>
        <dbReference type="PROSITE-ProRule" id="PRU01026"/>
    </source>
</evidence>
<dbReference type="PROSITE" id="PS51689">
    <property type="entry name" value="SAM_RNA_A_N6_MT"/>
    <property type="match status" value="1"/>
</dbReference>
<dbReference type="GO" id="GO:0005829">
    <property type="term" value="C:cytosol"/>
    <property type="evidence" value="ECO:0007669"/>
    <property type="project" value="TreeGrafter"/>
</dbReference>
<dbReference type="GO" id="GO:0052908">
    <property type="term" value="F:16S rRNA (adenine(1518)-N(6)/adenine(1519)-N(6))-dimethyltransferase activity"/>
    <property type="evidence" value="ECO:0007669"/>
    <property type="project" value="UniProtKB-EC"/>
</dbReference>
<keyword evidence="6 7" id="KW-0694">RNA-binding</keyword>
<evidence type="ECO:0000256" key="3">
    <source>
        <dbReference type="ARBA" id="ARBA00022603"/>
    </source>
</evidence>
<comment type="subcellular location">
    <subcellularLocation>
        <location evidence="7">Cytoplasm</location>
    </subcellularLocation>
</comment>
<dbReference type="SMART" id="SM00650">
    <property type="entry name" value="rADc"/>
    <property type="match status" value="1"/>
</dbReference>
<dbReference type="InterPro" id="IPR029063">
    <property type="entry name" value="SAM-dependent_MTases_sf"/>
</dbReference>
<dbReference type="Gene3D" id="1.10.8.100">
    <property type="entry name" value="Ribosomal RNA adenine dimethylase-like, domain 2"/>
    <property type="match status" value="1"/>
</dbReference>
<dbReference type="AlphaFoldDB" id="A0A2W4WG14"/>
<reference evidence="10 11" key="2">
    <citation type="submission" date="2018-06" db="EMBL/GenBank/DDBJ databases">
        <title>Metagenomic assembly of (sub)arctic Cyanobacteria and their associated microbiome from non-axenic cultures.</title>
        <authorList>
            <person name="Baurain D."/>
        </authorList>
    </citation>
    <scope>NUCLEOTIDE SEQUENCE [LARGE SCALE GENOMIC DNA]</scope>
    <source>
        <strain evidence="10">ULC066bin1</strain>
    </source>
</reference>